<feature type="chain" id="PRO_5034112807" evidence="1">
    <location>
        <begin position="24"/>
        <end position="222"/>
    </location>
</feature>
<reference evidence="2 3" key="1">
    <citation type="journal article" date="2020" name="Genomics">
        <title>Complete, high-quality genomes from long-read metagenomic sequencing of two wolf lichen thalli reveals enigmatic genome architecture.</title>
        <authorList>
            <person name="McKenzie S.K."/>
            <person name="Walston R.F."/>
            <person name="Allen J.L."/>
        </authorList>
    </citation>
    <scope>NUCLEOTIDE SEQUENCE [LARGE SCALE GENOMIC DNA]</scope>
    <source>
        <strain evidence="2">WasteWater1</strain>
    </source>
</reference>
<evidence type="ECO:0000313" key="2">
    <source>
        <dbReference type="EMBL" id="KAF6219673.1"/>
    </source>
</evidence>
<evidence type="ECO:0000256" key="1">
    <source>
        <dbReference type="SAM" id="SignalP"/>
    </source>
</evidence>
<dbReference type="EMBL" id="JACCJB010000019">
    <property type="protein sequence ID" value="KAF6219673.1"/>
    <property type="molecule type" value="Genomic_DNA"/>
</dbReference>
<keyword evidence="1" id="KW-0732">Signal</keyword>
<protein>
    <submittedName>
        <fullName evidence="2">Uncharacterized protein</fullName>
    </submittedName>
</protein>
<dbReference type="AlphaFoldDB" id="A0A8H6C9X0"/>
<accession>A0A8H6C9X0</accession>
<name>A0A8H6C9X0_9LECA</name>
<dbReference type="Proteomes" id="UP000593566">
    <property type="component" value="Unassembled WGS sequence"/>
</dbReference>
<organism evidence="2 3">
    <name type="scientific">Letharia lupina</name>
    <dbReference type="NCBI Taxonomy" id="560253"/>
    <lineage>
        <taxon>Eukaryota</taxon>
        <taxon>Fungi</taxon>
        <taxon>Dikarya</taxon>
        <taxon>Ascomycota</taxon>
        <taxon>Pezizomycotina</taxon>
        <taxon>Lecanoromycetes</taxon>
        <taxon>OSLEUM clade</taxon>
        <taxon>Lecanoromycetidae</taxon>
        <taxon>Lecanorales</taxon>
        <taxon>Lecanorineae</taxon>
        <taxon>Parmeliaceae</taxon>
        <taxon>Letharia</taxon>
    </lineage>
</organism>
<dbReference type="RefSeq" id="XP_037149108.1">
    <property type="nucleotide sequence ID" value="XM_037295061.1"/>
</dbReference>
<proteinExistence type="predicted"/>
<comment type="caution">
    <text evidence="2">The sequence shown here is derived from an EMBL/GenBank/DDBJ whole genome shotgun (WGS) entry which is preliminary data.</text>
</comment>
<keyword evidence="3" id="KW-1185">Reference proteome</keyword>
<sequence length="222" mass="23948">MPPSTVQPLALILTLFFLSLLSSLPPSAASAMCSELYGQPQQQACWQMFHGPDGIPSDANSHLFSLPLRRRPPSVLTTQWRRKQRLPFLRSNGGCKLALLAIELVDHTITYDTTTWADIVESGSLIYNQCVSPTETEGGFHIPSGGYVLTGDHGRLALLLYASGSTYDRQVQADLASGRTVVAEQDPGDGSIDISANTTTANTLNNLLGPILPRARIKGLSD</sequence>
<feature type="signal peptide" evidence="1">
    <location>
        <begin position="1"/>
        <end position="23"/>
    </location>
</feature>
<dbReference type="GeneID" id="59332551"/>
<gene>
    <name evidence="2" type="ORF">HO133_004142</name>
</gene>
<evidence type="ECO:0000313" key="3">
    <source>
        <dbReference type="Proteomes" id="UP000593566"/>
    </source>
</evidence>